<keyword evidence="7" id="KW-0804">Transcription</keyword>
<dbReference type="Proteomes" id="UP000076128">
    <property type="component" value="Chromosome"/>
</dbReference>
<reference evidence="13 14" key="1">
    <citation type="submission" date="2015-09" db="EMBL/GenBank/DDBJ databases">
        <title>Complete genome sequence of Defluviimonas alba cai42t isolated from an oilfield in Xinjiang.</title>
        <authorList>
            <person name="Geng S."/>
            <person name="Pan X."/>
            <person name="Wu X."/>
        </authorList>
    </citation>
    <scope>NUCLEOTIDE SEQUENCE [LARGE SCALE GENOMIC DNA]</scope>
    <source>
        <strain evidence="14">cai42</strain>
    </source>
</reference>
<accession>A0A159Z1S9</accession>
<evidence type="ECO:0000256" key="8">
    <source>
        <dbReference type="ARBA" id="ARBA00067337"/>
    </source>
</evidence>
<dbReference type="PATRIC" id="fig|1335048.3.peg.1713"/>
<dbReference type="EMBL" id="CP012661">
    <property type="protein sequence ID" value="AMY68901.1"/>
    <property type="molecule type" value="Genomic_DNA"/>
</dbReference>
<dbReference type="InterPro" id="IPR016032">
    <property type="entry name" value="Sig_transdc_resp-reg_C-effctor"/>
</dbReference>
<dbReference type="Gene3D" id="1.10.10.10">
    <property type="entry name" value="Winged helix-like DNA-binding domain superfamily/Winged helix DNA-binding domain"/>
    <property type="match status" value="1"/>
</dbReference>
<dbReference type="InterPro" id="IPR011006">
    <property type="entry name" value="CheY-like_superfamily"/>
</dbReference>
<dbReference type="GO" id="GO:0000156">
    <property type="term" value="F:phosphorelay response regulator activity"/>
    <property type="evidence" value="ECO:0007669"/>
    <property type="project" value="TreeGrafter"/>
</dbReference>
<dbReference type="PROSITE" id="PS51755">
    <property type="entry name" value="OMPR_PHOB"/>
    <property type="match status" value="1"/>
</dbReference>
<feature type="domain" description="Response regulatory" evidence="11">
    <location>
        <begin position="6"/>
        <end position="119"/>
    </location>
</feature>
<keyword evidence="14" id="KW-1185">Reference proteome</keyword>
<feature type="DNA-binding region" description="OmpR/PhoB-type" evidence="10">
    <location>
        <begin position="131"/>
        <end position="231"/>
    </location>
</feature>
<dbReference type="FunFam" id="3.40.50.2300:FF:000001">
    <property type="entry name" value="DNA-binding response regulator PhoB"/>
    <property type="match status" value="1"/>
</dbReference>
<evidence type="ECO:0000256" key="1">
    <source>
        <dbReference type="ARBA" id="ARBA00004496"/>
    </source>
</evidence>
<keyword evidence="6 10" id="KW-0238">DNA-binding</keyword>
<protein>
    <recommendedName>
        <fullName evidence="8">Regulatory protein VirG</fullName>
    </recommendedName>
</protein>
<dbReference type="InterPro" id="IPR001789">
    <property type="entry name" value="Sig_transdc_resp-reg_receiver"/>
</dbReference>
<dbReference type="GO" id="GO:0006355">
    <property type="term" value="P:regulation of DNA-templated transcription"/>
    <property type="evidence" value="ECO:0007669"/>
    <property type="project" value="InterPro"/>
</dbReference>
<feature type="modified residue" description="4-aspartylphosphate" evidence="9">
    <location>
        <position position="55"/>
    </location>
</feature>
<comment type="subcellular location">
    <subcellularLocation>
        <location evidence="1">Cytoplasm</location>
    </subcellularLocation>
</comment>
<evidence type="ECO:0000256" key="5">
    <source>
        <dbReference type="ARBA" id="ARBA00023015"/>
    </source>
</evidence>
<keyword evidence="2" id="KW-0963">Cytoplasm</keyword>
<dbReference type="SUPFAM" id="SSF52172">
    <property type="entry name" value="CheY-like"/>
    <property type="match status" value="1"/>
</dbReference>
<dbReference type="PROSITE" id="PS50110">
    <property type="entry name" value="RESPONSE_REGULATORY"/>
    <property type="match status" value="1"/>
</dbReference>
<dbReference type="STRING" id="1335048.AKL17_1649"/>
<dbReference type="PANTHER" id="PTHR48111:SF4">
    <property type="entry name" value="DNA-BINDING DUAL TRANSCRIPTIONAL REGULATOR OMPR"/>
    <property type="match status" value="1"/>
</dbReference>
<dbReference type="GO" id="GO:0000976">
    <property type="term" value="F:transcription cis-regulatory region binding"/>
    <property type="evidence" value="ECO:0007669"/>
    <property type="project" value="TreeGrafter"/>
</dbReference>
<dbReference type="OrthoDB" id="9802426at2"/>
<dbReference type="Pfam" id="PF00072">
    <property type="entry name" value="Response_reg"/>
    <property type="match status" value="1"/>
</dbReference>
<evidence type="ECO:0000256" key="7">
    <source>
        <dbReference type="ARBA" id="ARBA00023163"/>
    </source>
</evidence>
<sequence length="236" mass="26475">MQTPDRILIVEDDPQISNMLAQSLEQAGYTVSTASDGTQMAAVLRQRPIDLVILDVMLPGADGLELCRRLRLDSDVPIIFLTALGDETDRIVGLEIGADDYVTKPFSSREVLARVRSLLRRLSLPAARRPDRPLRFDGWRVDPMRRQVHNPQNTRVTMTTTEFDLLLAFCRNPGRVLSREDLLSLTHSGLAGPIERSVDVHVSRLRRKIDDDTARSGYIQTVRLAGYLFTPDVVEG</sequence>
<feature type="domain" description="OmpR/PhoB-type" evidence="12">
    <location>
        <begin position="131"/>
        <end position="231"/>
    </location>
</feature>
<evidence type="ECO:0000256" key="3">
    <source>
        <dbReference type="ARBA" id="ARBA00022553"/>
    </source>
</evidence>
<evidence type="ECO:0000256" key="2">
    <source>
        <dbReference type="ARBA" id="ARBA00022490"/>
    </source>
</evidence>
<dbReference type="CDD" id="cd00383">
    <property type="entry name" value="trans_reg_C"/>
    <property type="match status" value="1"/>
</dbReference>
<evidence type="ECO:0000256" key="6">
    <source>
        <dbReference type="ARBA" id="ARBA00023125"/>
    </source>
</evidence>
<keyword evidence="5" id="KW-0805">Transcription regulation</keyword>
<evidence type="ECO:0000313" key="13">
    <source>
        <dbReference type="EMBL" id="AMY68901.1"/>
    </source>
</evidence>
<keyword evidence="3 9" id="KW-0597">Phosphoprotein</keyword>
<dbReference type="AlphaFoldDB" id="A0A159Z1S9"/>
<name>A0A159Z1S9_9RHOB</name>
<dbReference type="KEGG" id="daa:AKL17_1649"/>
<evidence type="ECO:0000256" key="4">
    <source>
        <dbReference type="ARBA" id="ARBA00023012"/>
    </source>
</evidence>
<proteinExistence type="predicted"/>
<evidence type="ECO:0000313" key="14">
    <source>
        <dbReference type="Proteomes" id="UP000076128"/>
    </source>
</evidence>
<dbReference type="GO" id="GO:0032993">
    <property type="term" value="C:protein-DNA complex"/>
    <property type="evidence" value="ECO:0007669"/>
    <property type="project" value="TreeGrafter"/>
</dbReference>
<organism evidence="13 14">
    <name type="scientific">Frigidibacter mobilis</name>
    <dbReference type="NCBI Taxonomy" id="1335048"/>
    <lineage>
        <taxon>Bacteria</taxon>
        <taxon>Pseudomonadati</taxon>
        <taxon>Pseudomonadota</taxon>
        <taxon>Alphaproteobacteria</taxon>
        <taxon>Rhodobacterales</taxon>
        <taxon>Paracoccaceae</taxon>
        <taxon>Frigidibacter</taxon>
    </lineage>
</organism>
<keyword evidence="4" id="KW-0902">Two-component regulatory system</keyword>
<evidence type="ECO:0000256" key="10">
    <source>
        <dbReference type="PROSITE-ProRule" id="PRU01091"/>
    </source>
</evidence>
<dbReference type="SUPFAM" id="SSF46894">
    <property type="entry name" value="C-terminal effector domain of the bipartite response regulators"/>
    <property type="match status" value="1"/>
</dbReference>
<evidence type="ECO:0000256" key="9">
    <source>
        <dbReference type="PROSITE-ProRule" id="PRU00169"/>
    </source>
</evidence>
<dbReference type="RefSeq" id="WP_066812067.1">
    <property type="nucleotide sequence ID" value="NZ_CP012661.1"/>
</dbReference>
<dbReference type="SMART" id="SM00862">
    <property type="entry name" value="Trans_reg_C"/>
    <property type="match status" value="1"/>
</dbReference>
<dbReference type="SMART" id="SM00448">
    <property type="entry name" value="REC"/>
    <property type="match status" value="1"/>
</dbReference>
<dbReference type="GO" id="GO:0005829">
    <property type="term" value="C:cytosol"/>
    <property type="evidence" value="ECO:0007669"/>
    <property type="project" value="TreeGrafter"/>
</dbReference>
<dbReference type="InterPro" id="IPR001867">
    <property type="entry name" value="OmpR/PhoB-type_DNA-bd"/>
</dbReference>
<evidence type="ECO:0000259" key="12">
    <source>
        <dbReference type="PROSITE" id="PS51755"/>
    </source>
</evidence>
<gene>
    <name evidence="13" type="ORF">AKL17_1649</name>
</gene>
<evidence type="ECO:0000259" key="11">
    <source>
        <dbReference type="PROSITE" id="PS50110"/>
    </source>
</evidence>
<dbReference type="FunFam" id="1.10.10.10:FF:000099">
    <property type="entry name" value="Two-component system response regulator TorR"/>
    <property type="match status" value="1"/>
</dbReference>
<dbReference type="InterPro" id="IPR039420">
    <property type="entry name" value="WalR-like"/>
</dbReference>
<dbReference type="Gene3D" id="3.40.50.2300">
    <property type="match status" value="1"/>
</dbReference>
<dbReference type="Pfam" id="PF00486">
    <property type="entry name" value="Trans_reg_C"/>
    <property type="match status" value="1"/>
</dbReference>
<dbReference type="PANTHER" id="PTHR48111">
    <property type="entry name" value="REGULATOR OF RPOS"/>
    <property type="match status" value="1"/>
</dbReference>
<dbReference type="Gene3D" id="6.10.250.690">
    <property type="match status" value="1"/>
</dbReference>
<dbReference type="InterPro" id="IPR036388">
    <property type="entry name" value="WH-like_DNA-bd_sf"/>
</dbReference>